<evidence type="ECO:0000256" key="1">
    <source>
        <dbReference type="ARBA" id="ARBA00007689"/>
    </source>
</evidence>
<dbReference type="Pfam" id="PF03795">
    <property type="entry name" value="YCII"/>
    <property type="match status" value="1"/>
</dbReference>
<dbReference type="Proteomes" id="UP000321062">
    <property type="component" value="Chromosome"/>
</dbReference>
<dbReference type="AlphaFoldDB" id="A0A5B9DPH2"/>
<keyword evidence="3" id="KW-1185">Reference proteome</keyword>
<accession>A0A5B9DPH2</accession>
<dbReference type="InterPro" id="IPR011008">
    <property type="entry name" value="Dimeric_a/b-barrel"/>
</dbReference>
<protein>
    <submittedName>
        <fullName evidence="2">Uncharacterized protein</fullName>
    </submittedName>
</protein>
<evidence type="ECO:0000313" key="3">
    <source>
        <dbReference type="Proteomes" id="UP000321062"/>
    </source>
</evidence>
<reference evidence="2 3" key="1">
    <citation type="journal article" date="2015" name="Int. J. Syst. Evol. Microbiol.">
        <title>Youhaiella tibetensis gen. nov., sp. nov., isolated from subsurface sediment.</title>
        <authorList>
            <person name="Wang Y.X."/>
            <person name="Huang F.Q."/>
            <person name="Nogi Y."/>
            <person name="Pang S.J."/>
            <person name="Wang P.K."/>
            <person name="Lv J."/>
        </authorList>
    </citation>
    <scope>NUCLEOTIDE SEQUENCE [LARGE SCALE GENOMIC DNA]</scope>
    <source>
        <strain evidence="3">fig4</strain>
    </source>
</reference>
<dbReference type="EMBL" id="CP041690">
    <property type="protein sequence ID" value="QEE21053.1"/>
    <property type="molecule type" value="Genomic_DNA"/>
</dbReference>
<dbReference type="RefSeq" id="WP_147656325.1">
    <property type="nucleotide sequence ID" value="NZ_BMFM01000001.1"/>
</dbReference>
<dbReference type="OrthoDB" id="6928805at2"/>
<gene>
    <name evidence="2" type="ORF">FNA67_13085</name>
</gene>
<organism evidence="2 3">
    <name type="scientific">Paradevosia tibetensis</name>
    <dbReference type="NCBI Taxonomy" id="1447062"/>
    <lineage>
        <taxon>Bacteria</taxon>
        <taxon>Pseudomonadati</taxon>
        <taxon>Pseudomonadota</taxon>
        <taxon>Alphaproteobacteria</taxon>
        <taxon>Hyphomicrobiales</taxon>
        <taxon>Devosiaceae</taxon>
        <taxon>Paradevosia</taxon>
    </lineage>
</organism>
<dbReference type="SUPFAM" id="SSF54909">
    <property type="entry name" value="Dimeric alpha+beta barrel"/>
    <property type="match status" value="1"/>
</dbReference>
<proteinExistence type="inferred from homology"/>
<name>A0A5B9DPH2_9HYPH</name>
<evidence type="ECO:0000313" key="2">
    <source>
        <dbReference type="EMBL" id="QEE21053.1"/>
    </source>
</evidence>
<comment type="similarity">
    <text evidence="1">Belongs to the YciI family.</text>
</comment>
<dbReference type="InterPro" id="IPR005545">
    <property type="entry name" value="YCII"/>
</dbReference>
<dbReference type="KEGG" id="yti:FNA67_13085"/>
<sequence>MTQITDEFMQSMLPKARVYAAVLLKAGPNYATPQARPIVWEHARRNFALRAEGSLVLVGPVSDGSELCGIGIFETGLDEARVLMEEDPGVKAGVFAFEVHPWTSFPGDGLPQHE</sequence>